<protein>
    <submittedName>
        <fullName evidence="1">Uncharacterized protein</fullName>
    </submittedName>
</protein>
<dbReference type="InParanoid" id="A0A2J7RM99"/>
<proteinExistence type="predicted"/>
<reference evidence="1 2" key="1">
    <citation type="submission" date="2017-12" db="EMBL/GenBank/DDBJ databases">
        <title>Hemimetabolous genomes reveal molecular basis of termite eusociality.</title>
        <authorList>
            <person name="Harrison M.C."/>
            <person name="Jongepier E."/>
            <person name="Robertson H.M."/>
            <person name="Arning N."/>
            <person name="Bitard-Feildel T."/>
            <person name="Chao H."/>
            <person name="Childers C.P."/>
            <person name="Dinh H."/>
            <person name="Doddapaneni H."/>
            <person name="Dugan S."/>
            <person name="Gowin J."/>
            <person name="Greiner C."/>
            <person name="Han Y."/>
            <person name="Hu H."/>
            <person name="Hughes D.S.T."/>
            <person name="Huylmans A.-K."/>
            <person name="Kemena C."/>
            <person name="Kremer L.P.M."/>
            <person name="Lee S.L."/>
            <person name="Lopez-Ezquerra A."/>
            <person name="Mallet L."/>
            <person name="Monroy-Kuhn J.M."/>
            <person name="Moser A."/>
            <person name="Murali S.C."/>
            <person name="Muzny D.M."/>
            <person name="Otani S."/>
            <person name="Piulachs M.-D."/>
            <person name="Poelchau M."/>
            <person name="Qu J."/>
            <person name="Schaub F."/>
            <person name="Wada-Katsumata A."/>
            <person name="Worley K.C."/>
            <person name="Xie Q."/>
            <person name="Ylla G."/>
            <person name="Poulsen M."/>
            <person name="Gibbs R.A."/>
            <person name="Schal C."/>
            <person name="Richards S."/>
            <person name="Belles X."/>
            <person name="Korb J."/>
            <person name="Bornberg-Bauer E."/>
        </authorList>
    </citation>
    <scope>NUCLEOTIDE SEQUENCE [LARGE SCALE GENOMIC DNA]</scope>
    <source>
        <tissue evidence="1">Whole body</tissue>
    </source>
</reference>
<gene>
    <name evidence="1" type="ORF">B7P43_G14638</name>
</gene>
<organism evidence="1 2">
    <name type="scientific">Cryptotermes secundus</name>
    <dbReference type="NCBI Taxonomy" id="105785"/>
    <lineage>
        <taxon>Eukaryota</taxon>
        <taxon>Metazoa</taxon>
        <taxon>Ecdysozoa</taxon>
        <taxon>Arthropoda</taxon>
        <taxon>Hexapoda</taxon>
        <taxon>Insecta</taxon>
        <taxon>Pterygota</taxon>
        <taxon>Neoptera</taxon>
        <taxon>Polyneoptera</taxon>
        <taxon>Dictyoptera</taxon>
        <taxon>Blattodea</taxon>
        <taxon>Blattoidea</taxon>
        <taxon>Termitoidae</taxon>
        <taxon>Kalotermitidae</taxon>
        <taxon>Cryptotermitinae</taxon>
        <taxon>Cryptotermes</taxon>
    </lineage>
</organism>
<dbReference type="Proteomes" id="UP000235965">
    <property type="component" value="Unassembled WGS sequence"/>
</dbReference>
<evidence type="ECO:0000313" key="1">
    <source>
        <dbReference type="EMBL" id="PNF41942.1"/>
    </source>
</evidence>
<dbReference type="EMBL" id="NEVH01002568">
    <property type="protein sequence ID" value="PNF41942.1"/>
    <property type="molecule type" value="Genomic_DNA"/>
</dbReference>
<comment type="caution">
    <text evidence="1">The sequence shown here is derived from an EMBL/GenBank/DDBJ whole genome shotgun (WGS) entry which is preliminary data.</text>
</comment>
<accession>A0A2J7RM99</accession>
<sequence>MLQYLPSPAGKEILDSVSSMNPCSLMKEDGVHCQQVSSLSPEYWTKMILQEIAVVGSVYCLSLRYSVVQYHSINVICHNEHCHVGHTLFGRGEPGCFHSFDCHVNCGLYEQAQVSSRVTVLPRKSSPSFWYRSNKSCAIA</sequence>
<evidence type="ECO:0000313" key="2">
    <source>
        <dbReference type="Proteomes" id="UP000235965"/>
    </source>
</evidence>
<keyword evidence="2" id="KW-1185">Reference proteome</keyword>
<dbReference type="AlphaFoldDB" id="A0A2J7RM99"/>
<name>A0A2J7RM99_9NEOP</name>